<evidence type="ECO:0000256" key="3">
    <source>
        <dbReference type="ARBA" id="ARBA00022827"/>
    </source>
</evidence>
<proteinExistence type="predicted"/>
<evidence type="ECO:0000256" key="2">
    <source>
        <dbReference type="ARBA" id="ARBA00022630"/>
    </source>
</evidence>
<organism evidence="6 7">
    <name type="scientific">Actinoallomurus spadix</name>
    <dbReference type="NCBI Taxonomy" id="79912"/>
    <lineage>
        <taxon>Bacteria</taxon>
        <taxon>Bacillati</taxon>
        <taxon>Actinomycetota</taxon>
        <taxon>Actinomycetes</taxon>
        <taxon>Streptosporangiales</taxon>
        <taxon>Thermomonosporaceae</taxon>
        <taxon>Actinoallomurus</taxon>
    </lineage>
</organism>
<comment type="caution">
    <text evidence="6">The sequence shown here is derived from an EMBL/GenBank/DDBJ whole genome shotgun (WGS) entry which is preliminary data.</text>
</comment>
<dbReference type="InterPro" id="IPR036188">
    <property type="entry name" value="FAD/NAD-bd_sf"/>
</dbReference>
<dbReference type="SUPFAM" id="SSF54373">
    <property type="entry name" value="FAD-linked reductases, C-terminal domain"/>
    <property type="match status" value="1"/>
</dbReference>
<comment type="cofactor">
    <cofactor evidence="1">
        <name>FAD</name>
        <dbReference type="ChEBI" id="CHEBI:57692"/>
    </cofactor>
</comment>
<sequence length="355" mass="37926">MNDIDVAIVGLGLAGSATAWALSRRGRSVAAFEAYGPGHRRGSSHGRARIFRRAYLDPLYVDLTGRAGRLWEELNASAGEPLLTRTGGVDHGPGREPERMAALLRDHGVAAELLDPAEAAHRWPGVRFTGPVVFDPEGGVLDPEATMAALARLAAEAGAHLAYDTPIRALEPDPTGVLLHTDEETWHARTVVVAAGGWTGPLLDGLVPLPPLSVTQQQVFFFDRTDPGPWPTIVHGETTLDVYALPEGPYLKFGAHVGGTATTADDRDFVVDPAARESAIAYARTWLPGVDPEPRAELTCLYTSTPDEDFVLDRRGPFVVCSACSGHGAKFTPLIGELAADLVDGRPPIARFALR</sequence>
<feature type="domain" description="FAD dependent oxidoreductase" evidence="5">
    <location>
        <begin position="5"/>
        <end position="342"/>
    </location>
</feature>
<evidence type="ECO:0000313" key="7">
    <source>
        <dbReference type="Proteomes" id="UP001501822"/>
    </source>
</evidence>
<dbReference type="InterPro" id="IPR006076">
    <property type="entry name" value="FAD-dep_OxRdtase"/>
</dbReference>
<protein>
    <submittedName>
        <fullName evidence="6">N-methyl-L-tryptophan oxidase</fullName>
    </submittedName>
</protein>
<keyword evidence="7" id="KW-1185">Reference proteome</keyword>
<evidence type="ECO:0000256" key="1">
    <source>
        <dbReference type="ARBA" id="ARBA00001974"/>
    </source>
</evidence>
<dbReference type="Gene3D" id="3.30.9.10">
    <property type="entry name" value="D-Amino Acid Oxidase, subunit A, domain 2"/>
    <property type="match status" value="1"/>
</dbReference>
<dbReference type="EMBL" id="BAAABM010000073">
    <property type="protein sequence ID" value="GAA0372470.1"/>
    <property type="molecule type" value="Genomic_DNA"/>
</dbReference>
<reference evidence="7" key="1">
    <citation type="journal article" date="2019" name="Int. J. Syst. Evol. Microbiol.">
        <title>The Global Catalogue of Microorganisms (GCM) 10K type strain sequencing project: providing services to taxonomists for standard genome sequencing and annotation.</title>
        <authorList>
            <consortium name="The Broad Institute Genomics Platform"/>
            <consortium name="The Broad Institute Genome Sequencing Center for Infectious Disease"/>
            <person name="Wu L."/>
            <person name="Ma J."/>
        </authorList>
    </citation>
    <scope>NUCLEOTIDE SEQUENCE [LARGE SCALE GENOMIC DNA]</scope>
    <source>
        <strain evidence="7">JCM 3146</strain>
    </source>
</reference>
<dbReference type="Gene3D" id="3.50.50.60">
    <property type="entry name" value="FAD/NAD(P)-binding domain"/>
    <property type="match status" value="1"/>
</dbReference>
<dbReference type="PANTHER" id="PTHR10961">
    <property type="entry name" value="PEROXISOMAL SARCOSINE OXIDASE"/>
    <property type="match status" value="1"/>
</dbReference>
<keyword evidence="3" id="KW-0274">FAD</keyword>
<keyword evidence="4" id="KW-0560">Oxidoreductase</keyword>
<dbReference type="Pfam" id="PF01266">
    <property type="entry name" value="DAO"/>
    <property type="match status" value="1"/>
</dbReference>
<evidence type="ECO:0000256" key="4">
    <source>
        <dbReference type="ARBA" id="ARBA00023002"/>
    </source>
</evidence>
<dbReference type="SUPFAM" id="SSF51905">
    <property type="entry name" value="FAD/NAD(P)-binding domain"/>
    <property type="match status" value="1"/>
</dbReference>
<gene>
    <name evidence="6" type="primary">solA</name>
    <name evidence="6" type="ORF">GCM10010151_73050</name>
</gene>
<name>A0ABP3HKI4_9ACTN</name>
<dbReference type="Proteomes" id="UP001501822">
    <property type="component" value="Unassembled WGS sequence"/>
</dbReference>
<keyword evidence="2" id="KW-0285">Flavoprotein</keyword>
<dbReference type="PANTHER" id="PTHR10961:SF7">
    <property type="entry name" value="FAD DEPENDENT OXIDOREDUCTASE DOMAIN-CONTAINING PROTEIN"/>
    <property type="match status" value="1"/>
</dbReference>
<evidence type="ECO:0000313" key="6">
    <source>
        <dbReference type="EMBL" id="GAA0372470.1"/>
    </source>
</evidence>
<evidence type="ECO:0000259" key="5">
    <source>
        <dbReference type="Pfam" id="PF01266"/>
    </source>
</evidence>
<dbReference type="InterPro" id="IPR045170">
    <property type="entry name" value="MTOX"/>
</dbReference>
<dbReference type="RefSeq" id="WP_252810481.1">
    <property type="nucleotide sequence ID" value="NZ_BAAABM010000073.1"/>
</dbReference>
<accession>A0ABP3HKI4</accession>